<evidence type="ECO:0000256" key="1">
    <source>
        <dbReference type="ARBA" id="ARBA00004459"/>
    </source>
</evidence>
<organism evidence="9">
    <name type="scientific">Borrelia coriaceae ATCC 43381</name>
    <dbReference type="NCBI Taxonomy" id="1408429"/>
    <lineage>
        <taxon>Bacteria</taxon>
        <taxon>Pseudomonadati</taxon>
        <taxon>Spirochaetota</taxon>
        <taxon>Spirochaetia</taxon>
        <taxon>Spirochaetales</taxon>
        <taxon>Borreliaceae</taxon>
        <taxon>Borrelia</taxon>
    </lineage>
</organism>
<dbReference type="AlphaFoldDB" id="W5SW25"/>
<dbReference type="RefSeq" id="WP_025408671.1">
    <property type="nucleotide sequence ID" value="NZ_CP005752.1"/>
</dbReference>
<evidence type="ECO:0000256" key="5">
    <source>
        <dbReference type="ARBA" id="ARBA00023139"/>
    </source>
</evidence>
<accession>W5SW25</accession>
<evidence type="ECO:0000256" key="4">
    <source>
        <dbReference type="ARBA" id="ARBA00023136"/>
    </source>
</evidence>
<name>W5SW25_9SPIR</name>
<proteinExistence type="inferred from homology"/>
<keyword evidence="7 9" id="KW-0449">Lipoprotein</keyword>
<evidence type="ECO:0000256" key="7">
    <source>
        <dbReference type="ARBA" id="ARBA00023288"/>
    </source>
</evidence>
<keyword evidence="4" id="KW-0472">Membrane</keyword>
<sequence length="137" mass="15681">MSKINLIFVSLLLMGSCYKYDLTNKPKSRSTREVQEEQTEDIQEKPEAVLRSKLNDTEKSSLDFLKQALGNDAKFNKFVLLNESKVKNALKHIQTELEKCTEERKQTFKEVVKGYFSDKMDESKLDGFSNGAVSTCN</sequence>
<keyword evidence="9" id="KW-0614">Plasmid</keyword>
<keyword evidence="3" id="KW-0732">Signal</keyword>
<comment type="similarity">
    <text evidence="2">Belongs to the Multicopy lipoprotein (Mlp) family.</text>
</comment>
<protein>
    <submittedName>
        <fullName evidence="9">Mlp lipoprotein family protein</fullName>
    </submittedName>
</protein>
<evidence type="ECO:0000256" key="6">
    <source>
        <dbReference type="ARBA" id="ARBA00023237"/>
    </source>
</evidence>
<reference evidence="9" key="1">
    <citation type="submission" date="2013-04" db="EMBL/GenBank/DDBJ databases">
        <title>Comparative Genomics of Relapsing Fever Spirochetes.</title>
        <authorList>
            <person name="Schwan T.G."/>
            <person name="Raffel S.J."/>
            <person name="Porcella S.F."/>
            <person name="Martens C.A."/>
            <person name="Bruno D.P."/>
            <person name="Ricklefs S.M."/>
            <person name="Barbian K.B."/>
        </authorList>
    </citation>
    <scope>NUCLEOTIDE SEQUENCE</scope>
    <source>
        <strain evidence="9">Co53</strain>
        <plasmid evidence="9">unnamed</plasmid>
    </source>
</reference>
<evidence type="ECO:0000256" key="2">
    <source>
        <dbReference type="ARBA" id="ARBA00008380"/>
    </source>
</evidence>
<dbReference type="InterPro" id="IPR004983">
    <property type="entry name" value="Mlp"/>
</dbReference>
<dbReference type="HOGENOM" id="CLU_134260_0_0_12"/>
<dbReference type="EMBL" id="CP005752">
    <property type="protein sequence ID" value="AHH11384.1"/>
    <property type="molecule type" value="Genomic_DNA"/>
</dbReference>
<geneLocation type="plasmid" evidence="9">
    <name>unnamed</name>
</geneLocation>
<comment type="function">
    <text evidence="8">An outer membrane protein that may participate in pathogenesis. Some human Lyme disease patients have antibodies against this protein. The Mlp proteins probably undergo intragenic recombination, generating new alleles.</text>
</comment>
<dbReference type="GO" id="GO:0009279">
    <property type="term" value="C:cell outer membrane"/>
    <property type="evidence" value="ECO:0007669"/>
    <property type="project" value="UniProtKB-SubCell"/>
</dbReference>
<keyword evidence="6" id="KW-0998">Cell outer membrane</keyword>
<evidence type="ECO:0000256" key="8">
    <source>
        <dbReference type="ARBA" id="ARBA00046007"/>
    </source>
</evidence>
<keyword evidence="5" id="KW-0564">Palmitate</keyword>
<dbReference type="Pfam" id="PF03304">
    <property type="entry name" value="Mlp"/>
    <property type="match status" value="1"/>
</dbReference>
<evidence type="ECO:0000313" key="9">
    <source>
        <dbReference type="EMBL" id="AHH11384.1"/>
    </source>
</evidence>
<dbReference type="PROSITE" id="PS51257">
    <property type="entry name" value="PROKAR_LIPOPROTEIN"/>
    <property type="match status" value="1"/>
</dbReference>
<gene>
    <name evidence="9" type="ORF">BCO_0012000</name>
</gene>
<comment type="subcellular location">
    <subcellularLocation>
        <location evidence="1">Cell outer membrane</location>
        <topology evidence="1">Lipid-anchor</topology>
    </subcellularLocation>
</comment>
<evidence type="ECO:0000256" key="3">
    <source>
        <dbReference type="ARBA" id="ARBA00022729"/>
    </source>
</evidence>